<dbReference type="HAMAP" id="MF_00158">
    <property type="entry name" value="PanC"/>
    <property type="match status" value="1"/>
</dbReference>
<dbReference type="PANTHER" id="PTHR21299">
    <property type="entry name" value="CYTIDYLATE KINASE/PANTOATE-BETA-ALANINE LIGASE"/>
    <property type="match status" value="1"/>
</dbReference>
<evidence type="ECO:0000313" key="10">
    <source>
        <dbReference type="Proteomes" id="UP000315003"/>
    </source>
</evidence>
<sequence length="299" mass="32527">MELFHTPEQALQWADANRDRTVGLVPTMGALHEGHLSLVRQAKRDCRLCCATIFVNPTQFAEGEDLGKYPRTLDADLAGLADAGCDAVFLPTAEQIYPPGFSTYVQPPQVASGWESSSRPTHFRGVATVVLKLFHLVPTSHAFFGQKDYQQLCVIRAMSRDLNLPVQVVGCPIIRESDGLAMSSRNRYLDSDQRLRARLLSLALAQADQAIENGVHDVQALQQLMTQTLSAGTVVDAGGATATVPGIPVGGVDSIDYAVLLDADTLQPIEHLQQPFVGLIAARFGSTRLLDNRVWQPVQ</sequence>
<dbReference type="EMBL" id="CP036272">
    <property type="protein sequence ID" value="QDT59853.1"/>
    <property type="molecule type" value="Genomic_DNA"/>
</dbReference>
<keyword evidence="4 8" id="KW-0566">Pantothenate biosynthesis</keyword>
<evidence type="ECO:0000256" key="7">
    <source>
        <dbReference type="ARBA" id="ARBA00048258"/>
    </source>
</evidence>
<evidence type="ECO:0000313" key="9">
    <source>
        <dbReference type="EMBL" id="QDT59853.1"/>
    </source>
</evidence>
<evidence type="ECO:0000256" key="2">
    <source>
        <dbReference type="ARBA" id="ARBA00009256"/>
    </source>
</evidence>
<feature type="binding site" evidence="8">
    <location>
        <position position="59"/>
    </location>
    <ligand>
        <name>beta-alanine</name>
        <dbReference type="ChEBI" id="CHEBI:57966"/>
    </ligand>
</feature>
<dbReference type="PANTHER" id="PTHR21299:SF1">
    <property type="entry name" value="PANTOATE--BETA-ALANINE LIGASE"/>
    <property type="match status" value="1"/>
</dbReference>
<feature type="binding site" evidence="8">
    <location>
        <position position="174"/>
    </location>
    <ligand>
        <name>ATP</name>
        <dbReference type="ChEBI" id="CHEBI:30616"/>
    </ligand>
</feature>
<dbReference type="GO" id="GO:0005829">
    <property type="term" value="C:cytosol"/>
    <property type="evidence" value="ECO:0007669"/>
    <property type="project" value="TreeGrafter"/>
</dbReference>
<dbReference type="Gene3D" id="3.30.1300.10">
    <property type="entry name" value="Pantoate-beta-alanine ligase, C-terminal domain"/>
    <property type="match status" value="1"/>
</dbReference>
<proteinExistence type="inferred from homology"/>
<dbReference type="GO" id="GO:0005524">
    <property type="term" value="F:ATP binding"/>
    <property type="evidence" value="ECO:0007669"/>
    <property type="project" value="UniProtKB-KW"/>
</dbReference>
<dbReference type="CDD" id="cd00560">
    <property type="entry name" value="PanC"/>
    <property type="match status" value="1"/>
</dbReference>
<keyword evidence="3 8" id="KW-0436">Ligase</keyword>
<dbReference type="InterPro" id="IPR042176">
    <property type="entry name" value="Pantoate_ligase_C"/>
</dbReference>
<dbReference type="EC" id="6.3.2.1" evidence="8"/>
<evidence type="ECO:0000256" key="6">
    <source>
        <dbReference type="ARBA" id="ARBA00022840"/>
    </source>
</evidence>
<dbReference type="InterPro" id="IPR003721">
    <property type="entry name" value="Pantoate_ligase"/>
</dbReference>
<feature type="active site" description="Proton donor" evidence="8">
    <location>
        <position position="35"/>
    </location>
</feature>
<evidence type="ECO:0000256" key="4">
    <source>
        <dbReference type="ARBA" id="ARBA00022655"/>
    </source>
</evidence>
<organism evidence="9 10">
    <name type="scientific">Stieleria bergensis</name>
    <dbReference type="NCBI Taxonomy" id="2528025"/>
    <lineage>
        <taxon>Bacteria</taxon>
        <taxon>Pseudomonadati</taxon>
        <taxon>Planctomycetota</taxon>
        <taxon>Planctomycetia</taxon>
        <taxon>Pirellulales</taxon>
        <taxon>Pirellulaceae</taxon>
        <taxon>Stieleria</taxon>
    </lineage>
</organism>
<dbReference type="InterPro" id="IPR014729">
    <property type="entry name" value="Rossmann-like_a/b/a_fold"/>
</dbReference>
<comment type="miscellaneous">
    <text evidence="8">The reaction proceeds by a bi uni uni bi ping pong mechanism.</text>
</comment>
<keyword evidence="10" id="KW-1185">Reference proteome</keyword>
<reference evidence="9 10" key="1">
    <citation type="submission" date="2019-02" db="EMBL/GenBank/DDBJ databases">
        <title>Deep-cultivation of Planctomycetes and their phenomic and genomic characterization uncovers novel biology.</title>
        <authorList>
            <person name="Wiegand S."/>
            <person name="Jogler M."/>
            <person name="Boedeker C."/>
            <person name="Pinto D."/>
            <person name="Vollmers J."/>
            <person name="Rivas-Marin E."/>
            <person name="Kohn T."/>
            <person name="Peeters S.H."/>
            <person name="Heuer A."/>
            <person name="Rast P."/>
            <person name="Oberbeckmann S."/>
            <person name="Bunk B."/>
            <person name="Jeske O."/>
            <person name="Meyerdierks A."/>
            <person name="Storesund J.E."/>
            <person name="Kallscheuer N."/>
            <person name="Luecker S."/>
            <person name="Lage O.M."/>
            <person name="Pohl T."/>
            <person name="Merkel B.J."/>
            <person name="Hornburger P."/>
            <person name="Mueller R.-W."/>
            <person name="Bruemmer F."/>
            <person name="Labrenz M."/>
            <person name="Spormann A.M."/>
            <person name="Op den Camp H."/>
            <person name="Overmann J."/>
            <person name="Amann R."/>
            <person name="Jetten M.S.M."/>
            <person name="Mascher T."/>
            <person name="Medema M.H."/>
            <person name="Devos D.P."/>
            <person name="Kaster A.-K."/>
            <person name="Ovreas L."/>
            <person name="Rohde M."/>
            <person name="Galperin M.Y."/>
            <person name="Jogler C."/>
        </authorList>
    </citation>
    <scope>NUCLEOTIDE SEQUENCE [LARGE SCALE GENOMIC DNA]</scope>
    <source>
        <strain evidence="9 10">SV_7m_r</strain>
    </source>
</reference>
<evidence type="ECO:0000256" key="5">
    <source>
        <dbReference type="ARBA" id="ARBA00022741"/>
    </source>
</evidence>
<dbReference type="NCBIfam" id="TIGR00018">
    <property type="entry name" value="panC"/>
    <property type="match status" value="1"/>
</dbReference>
<feature type="binding site" evidence="8">
    <location>
        <begin position="182"/>
        <end position="185"/>
    </location>
    <ligand>
        <name>ATP</name>
        <dbReference type="ChEBI" id="CHEBI:30616"/>
    </ligand>
</feature>
<evidence type="ECO:0000256" key="1">
    <source>
        <dbReference type="ARBA" id="ARBA00004990"/>
    </source>
</evidence>
<dbReference type="RefSeq" id="WP_145271975.1">
    <property type="nucleotide sequence ID" value="NZ_CP036272.1"/>
</dbReference>
<dbReference type="OrthoDB" id="9773087at2"/>
<name>A0A517SUS0_9BACT</name>
<dbReference type="SUPFAM" id="SSF52374">
    <property type="entry name" value="Nucleotidylyl transferase"/>
    <property type="match status" value="1"/>
</dbReference>
<keyword evidence="8" id="KW-0963">Cytoplasm</keyword>
<dbReference type="Gene3D" id="3.40.50.620">
    <property type="entry name" value="HUPs"/>
    <property type="match status" value="1"/>
</dbReference>
<comment type="pathway">
    <text evidence="1 8">Cofactor biosynthesis; (R)-pantothenate biosynthesis; (R)-pantothenate from (R)-pantoate and beta-alanine: step 1/1.</text>
</comment>
<dbReference type="UniPathway" id="UPA00028">
    <property type="reaction ID" value="UER00005"/>
</dbReference>
<feature type="binding site" evidence="8">
    <location>
        <position position="151"/>
    </location>
    <ligand>
        <name>(R)-pantoate</name>
        <dbReference type="ChEBI" id="CHEBI:15980"/>
    </ligand>
</feature>
<feature type="binding site" evidence="8">
    <location>
        <position position="59"/>
    </location>
    <ligand>
        <name>(R)-pantoate</name>
        <dbReference type="ChEBI" id="CHEBI:15980"/>
    </ligand>
</feature>
<dbReference type="GO" id="GO:0015940">
    <property type="term" value="P:pantothenate biosynthetic process"/>
    <property type="evidence" value="ECO:0007669"/>
    <property type="project" value="UniProtKB-UniRule"/>
</dbReference>
<keyword evidence="5 8" id="KW-0547">Nucleotide-binding</keyword>
<evidence type="ECO:0000256" key="3">
    <source>
        <dbReference type="ARBA" id="ARBA00022598"/>
    </source>
</evidence>
<comment type="similarity">
    <text evidence="2 8">Belongs to the pantothenate synthetase family.</text>
</comment>
<dbReference type="Proteomes" id="UP000315003">
    <property type="component" value="Chromosome"/>
</dbReference>
<evidence type="ECO:0000256" key="8">
    <source>
        <dbReference type="HAMAP-Rule" id="MF_00158"/>
    </source>
</evidence>
<feature type="binding site" evidence="8">
    <location>
        <begin position="145"/>
        <end position="148"/>
    </location>
    <ligand>
        <name>ATP</name>
        <dbReference type="ChEBI" id="CHEBI:30616"/>
    </ligand>
</feature>
<feature type="binding site" evidence="8">
    <location>
        <begin position="28"/>
        <end position="35"/>
    </location>
    <ligand>
        <name>ATP</name>
        <dbReference type="ChEBI" id="CHEBI:30616"/>
    </ligand>
</feature>
<keyword evidence="6 8" id="KW-0067">ATP-binding</keyword>
<gene>
    <name evidence="8 9" type="primary">panC</name>
    <name evidence="9" type="ORF">SV7mr_23650</name>
</gene>
<comment type="subcellular location">
    <subcellularLocation>
        <location evidence="8">Cytoplasm</location>
    </subcellularLocation>
</comment>
<comment type="catalytic activity">
    <reaction evidence="7 8">
        <text>(R)-pantoate + beta-alanine + ATP = (R)-pantothenate + AMP + diphosphate + H(+)</text>
        <dbReference type="Rhea" id="RHEA:10912"/>
        <dbReference type="ChEBI" id="CHEBI:15378"/>
        <dbReference type="ChEBI" id="CHEBI:15980"/>
        <dbReference type="ChEBI" id="CHEBI:29032"/>
        <dbReference type="ChEBI" id="CHEBI:30616"/>
        <dbReference type="ChEBI" id="CHEBI:33019"/>
        <dbReference type="ChEBI" id="CHEBI:57966"/>
        <dbReference type="ChEBI" id="CHEBI:456215"/>
        <dbReference type="EC" id="6.3.2.1"/>
    </reaction>
</comment>
<dbReference type="Pfam" id="PF02569">
    <property type="entry name" value="Pantoate_ligase"/>
    <property type="match status" value="1"/>
</dbReference>
<comment type="function">
    <text evidence="8">Catalyzes the condensation of pantoate with beta-alanine in an ATP-dependent reaction via a pantoyl-adenylate intermediate.</text>
</comment>
<protein>
    <recommendedName>
        <fullName evidence="8">Pantothenate synthetase</fullName>
        <shortName evidence="8">PS</shortName>
        <ecNumber evidence="8">6.3.2.1</ecNumber>
    </recommendedName>
    <alternativeName>
        <fullName evidence="8">Pantoate--beta-alanine ligase</fullName>
    </alternativeName>
    <alternativeName>
        <fullName evidence="8">Pantoate-activating enzyme</fullName>
    </alternativeName>
</protein>
<dbReference type="GO" id="GO:0004592">
    <property type="term" value="F:pantoate-beta-alanine ligase activity"/>
    <property type="evidence" value="ECO:0007669"/>
    <property type="project" value="UniProtKB-UniRule"/>
</dbReference>
<dbReference type="AlphaFoldDB" id="A0A517SUS0"/>
<accession>A0A517SUS0</accession>
<comment type="subunit">
    <text evidence="8">Homodimer.</text>
</comment>